<dbReference type="PANTHER" id="PTHR24305">
    <property type="entry name" value="CYTOCHROME P450"/>
    <property type="match status" value="1"/>
</dbReference>
<keyword evidence="4 7" id="KW-0560">Oxidoreductase</keyword>
<dbReference type="Proteomes" id="UP000191408">
    <property type="component" value="Unassembled WGS sequence"/>
</dbReference>
<dbReference type="PROSITE" id="PS00086">
    <property type="entry name" value="CYTOCHROME_P450"/>
    <property type="match status" value="1"/>
</dbReference>
<feature type="binding site" description="axial binding residue" evidence="6">
    <location>
        <position position="443"/>
    </location>
    <ligand>
        <name>heme</name>
        <dbReference type="ChEBI" id="CHEBI:30413"/>
    </ligand>
    <ligandPart>
        <name>Fe</name>
        <dbReference type="ChEBI" id="CHEBI:18248"/>
    </ligandPart>
</feature>
<evidence type="ECO:0008006" key="10">
    <source>
        <dbReference type="Google" id="ProtNLM"/>
    </source>
</evidence>
<comment type="similarity">
    <text evidence="2 7">Belongs to the cytochrome P450 family.</text>
</comment>
<keyword evidence="9" id="KW-1185">Reference proteome</keyword>
<dbReference type="PANTHER" id="PTHR24305:SF85">
    <property type="entry name" value="P450, PUTATIVE (EUROFUNG)-RELATED"/>
    <property type="match status" value="1"/>
</dbReference>
<gene>
    <name evidence="8" type="ORF">PENPOL_c021G03699</name>
</gene>
<comment type="caution">
    <text evidence="8">The sequence shown here is derived from an EMBL/GenBank/DDBJ whole genome shotgun (WGS) entry which is preliminary data.</text>
</comment>
<keyword evidence="5 6" id="KW-0408">Iron</keyword>
<evidence type="ECO:0000256" key="6">
    <source>
        <dbReference type="PIRSR" id="PIRSR602403-1"/>
    </source>
</evidence>
<accession>A0A1V6N7T0</accession>
<evidence type="ECO:0000256" key="4">
    <source>
        <dbReference type="ARBA" id="ARBA00023002"/>
    </source>
</evidence>
<keyword evidence="3 6" id="KW-0479">Metal-binding</keyword>
<dbReference type="GO" id="GO:0043386">
    <property type="term" value="P:mycotoxin biosynthetic process"/>
    <property type="evidence" value="ECO:0007669"/>
    <property type="project" value="UniProtKB-ARBA"/>
</dbReference>
<evidence type="ECO:0000313" key="9">
    <source>
        <dbReference type="Proteomes" id="UP000191408"/>
    </source>
</evidence>
<evidence type="ECO:0000256" key="2">
    <source>
        <dbReference type="ARBA" id="ARBA00010617"/>
    </source>
</evidence>
<evidence type="ECO:0000256" key="5">
    <source>
        <dbReference type="ARBA" id="ARBA00023004"/>
    </source>
</evidence>
<dbReference type="Pfam" id="PF00067">
    <property type="entry name" value="p450"/>
    <property type="match status" value="1"/>
</dbReference>
<protein>
    <recommendedName>
        <fullName evidence="10">Cytochrome P450</fullName>
    </recommendedName>
</protein>
<dbReference type="PRINTS" id="PR00465">
    <property type="entry name" value="EP450IV"/>
</dbReference>
<keyword evidence="7" id="KW-0503">Monooxygenase</keyword>
<dbReference type="GO" id="GO:0016705">
    <property type="term" value="F:oxidoreductase activity, acting on paired donors, with incorporation or reduction of molecular oxygen"/>
    <property type="evidence" value="ECO:0007669"/>
    <property type="project" value="InterPro"/>
</dbReference>
<dbReference type="InterPro" id="IPR017972">
    <property type="entry name" value="Cyt_P450_CS"/>
</dbReference>
<evidence type="ECO:0000313" key="8">
    <source>
        <dbReference type="EMBL" id="OQD60731.1"/>
    </source>
</evidence>
<keyword evidence="6 7" id="KW-0349">Heme</keyword>
<reference evidence="9" key="1">
    <citation type="journal article" date="2017" name="Nat. Microbiol.">
        <title>Global analysis of biosynthetic gene clusters reveals vast potential of secondary metabolite production in Penicillium species.</title>
        <authorList>
            <person name="Nielsen J.C."/>
            <person name="Grijseels S."/>
            <person name="Prigent S."/>
            <person name="Ji B."/>
            <person name="Dainat J."/>
            <person name="Nielsen K.F."/>
            <person name="Frisvad J.C."/>
            <person name="Workman M."/>
            <person name="Nielsen J."/>
        </authorList>
    </citation>
    <scope>NUCLEOTIDE SEQUENCE [LARGE SCALE GENOMIC DNA]</scope>
    <source>
        <strain evidence="9">IBT 4502</strain>
    </source>
</reference>
<dbReference type="GO" id="GO:0005506">
    <property type="term" value="F:iron ion binding"/>
    <property type="evidence" value="ECO:0007669"/>
    <property type="project" value="InterPro"/>
</dbReference>
<dbReference type="STRING" id="60169.A0A1V6N7T0"/>
<evidence type="ECO:0000256" key="1">
    <source>
        <dbReference type="ARBA" id="ARBA00001971"/>
    </source>
</evidence>
<dbReference type="InterPro" id="IPR002403">
    <property type="entry name" value="Cyt_P450_E_grp-IV"/>
</dbReference>
<comment type="cofactor">
    <cofactor evidence="1 6">
        <name>heme</name>
        <dbReference type="ChEBI" id="CHEBI:30413"/>
    </cofactor>
</comment>
<dbReference type="Gene3D" id="1.10.630.10">
    <property type="entry name" value="Cytochrome P450"/>
    <property type="match status" value="1"/>
</dbReference>
<name>A0A1V6N7T0_PENPO</name>
<dbReference type="EMBL" id="MDYM01000021">
    <property type="protein sequence ID" value="OQD60731.1"/>
    <property type="molecule type" value="Genomic_DNA"/>
</dbReference>
<dbReference type="GO" id="GO:0020037">
    <property type="term" value="F:heme binding"/>
    <property type="evidence" value="ECO:0007669"/>
    <property type="project" value="InterPro"/>
</dbReference>
<dbReference type="InterPro" id="IPR036396">
    <property type="entry name" value="Cyt_P450_sf"/>
</dbReference>
<dbReference type="InterPro" id="IPR001128">
    <property type="entry name" value="Cyt_P450"/>
</dbReference>
<proteinExistence type="inferred from homology"/>
<evidence type="ECO:0000256" key="7">
    <source>
        <dbReference type="RuleBase" id="RU000461"/>
    </source>
</evidence>
<dbReference type="InterPro" id="IPR050121">
    <property type="entry name" value="Cytochrome_P450_monoxygenase"/>
</dbReference>
<organism evidence="8 9">
    <name type="scientific">Penicillium polonicum</name>
    <dbReference type="NCBI Taxonomy" id="60169"/>
    <lineage>
        <taxon>Eukaryota</taxon>
        <taxon>Fungi</taxon>
        <taxon>Dikarya</taxon>
        <taxon>Ascomycota</taxon>
        <taxon>Pezizomycotina</taxon>
        <taxon>Eurotiomycetes</taxon>
        <taxon>Eurotiomycetidae</taxon>
        <taxon>Eurotiales</taxon>
        <taxon>Aspergillaceae</taxon>
        <taxon>Penicillium</taxon>
    </lineage>
</organism>
<dbReference type="GO" id="GO:0004497">
    <property type="term" value="F:monooxygenase activity"/>
    <property type="evidence" value="ECO:0007669"/>
    <property type="project" value="UniProtKB-KW"/>
</dbReference>
<dbReference type="AlphaFoldDB" id="A0A1V6N7T0"/>
<sequence length="495" mass="56412">MAVLIVIPVLITVFIIYRRWLHPLAQFPGPFVASISGLYQTYWNFQPNFPDNFVRLHEKYGPIVRYSPNGLIFNDAELLSIAYGRRADKSDFFAPNFDTHSTFTRKFYEEHVASKKTIATAYSYLNLKLFEARIDKLIISWLGLLAKSTHEQGTTDFLEHASWLTFDVTSQLACGKPIGFIEAGTDVRDLIHNKNLCFRWINFLAIQDNFSWYIRNTRLGRWLFMARPTDKSGVGVLMRERDRIVESVFDDDGNIKKNSLVEGSLLSTFLSAKNDDESQMSFTDTKAEILFALLAGSSVTPSALWTMVFLISRDSEVKEALYQELISAERTAQIPSKQSIISDEQAKKLPYLHACIQESFRFAPTLSQLPRYSPRGTGLRIHGQYVPPGFSVSTSPWVIGRNKTLFGIDADIYRPERWTEASPGQVRKWNRNGFHFGYGGRKCVAKPFALIQIYKVIAEIFRRFDVQVDGPTHGTSAGKASTKQFRFILRPSDDD</sequence>
<dbReference type="SUPFAM" id="SSF48264">
    <property type="entry name" value="Cytochrome P450"/>
    <property type="match status" value="1"/>
</dbReference>
<evidence type="ECO:0000256" key="3">
    <source>
        <dbReference type="ARBA" id="ARBA00022723"/>
    </source>
</evidence>